<keyword evidence="10 11" id="KW-0961">Cell wall biogenesis/degradation</keyword>
<feature type="transmembrane region" description="Helical" evidence="11">
    <location>
        <begin position="12"/>
        <end position="34"/>
    </location>
</feature>
<dbReference type="InterPro" id="IPR011923">
    <property type="entry name" value="RodA/MrdB"/>
</dbReference>
<comment type="function">
    <text evidence="11">Peptidoglycan polymerase that is essential for cell wall elongation.</text>
</comment>
<evidence type="ECO:0000256" key="8">
    <source>
        <dbReference type="ARBA" id="ARBA00022989"/>
    </source>
</evidence>
<comment type="catalytic activity">
    <reaction evidence="11">
        <text>[GlcNAc-(1-&gt;4)-Mur2Ac(oyl-L-Ala-gamma-D-Glu-L-Lys-D-Ala-D-Ala)](n)-di-trans,octa-cis-undecaprenyl diphosphate + beta-D-GlcNAc-(1-&gt;4)-Mur2Ac(oyl-L-Ala-gamma-D-Glu-L-Lys-D-Ala-D-Ala)-di-trans,octa-cis-undecaprenyl diphosphate = [GlcNAc-(1-&gt;4)-Mur2Ac(oyl-L-Ala-gamma-D-Glu-L-Lys-D-Ala-D-Ala)](n+1)-di-trans,octa-cis-undecaprenyl diphosphate + di-trans,octa-cis-undecaprenyl diphosphate + H(+)</text>
        <dbReference type="Rhea" id="RHEA:23708"/>
        <dbReference type="Rhea" id="RHEA-COMP:9602"/>
        <dbReference type="Rhea" id="RHEA-COMP:9603"/>
        <dbReference type="ChEBI" id="CHEBI:15378"/>
        <dbReference type="ChEBI" id="CHEBI:58405"/>
        <dbReference type="ChEBI" id="CHEBI:60033"/>
        <dbReference type="ChEBI" id="CHEBI:78435"/>
        <dbReference type="EC" id="2.4.99.28"/>
    </reaction>
</comment>
<keyword evidence="6 11" id="KW-0133">Cell shape</keyword>
<feature type="transmembrane region" description="Helical" evidence="11">
    <location>
        <begin position="341"/>
        <end position="363"/>
    </location>
</feature>
<feature type="transmembrane region" description="Helical" evidence="11">
    <location>
        <begin position="307"/>
        <end position="335"/>
    </location>
</feature>
<keyword evidence="8 11" id="KW-1133">Transmembrane helix</keyword>
<feature type="transmembrane region" description="Helical" evidence="11">
    <location>
        <begin position="103"/>
        <end position="128"/>
    </location>
</feature>
<dbReference type="NCBIfam" id="TIGR02210">
    <property type="entry name" value="rodA_shape"/>
    <property type="match status" value="1"/>
</dbReference>
<keyword evidence="7 11" id="KW-0573">Peptidoglycan synthesis</keyword>
<evidence type="ECO:0000256" key="5">
    <source>
        <dbReference type="ARBA" id="ARBA00022692"/>
    </source>
</evidence>
<dbReference type="EMBL" id="CP089982">
    <property type="protein sequence ID" value="WXA91950.1"/>
    <property type="molecule type" value="Genomic_DNA"/>
</dbReference>
<dbReference type="PROSITE" id="PS00428">
    <property type="entry name" value="FTSW_RODA_SPOVE"/>
    <property type="match status" value="1"/>
</dbReference>
<evidence type="ECO:0000256" key="3">
    <source>
        <dbReference type="ARBA" id="ARBA00022676"/>
    </source>
</evidence>
<proteinExistence type="inferred from homology"/>
<evidence type="ECO:0000256" key="2">
    <source>
        <dbReference type="ARBA" id="ARBA00022475"/>
    </source>
</evidence>
<comment type="similarity">
    <text evidence="11">Belongs to the SEDS family. MrdB/RodA subfamily.</text>
</comment>
<dbReference type="RefSeq" id="WP_394842567.1">
    <property type="nucleotide sequence ID" value="NZ_CP089982.1"/>
</dbReference>
<evidence type="ECO:0000256" key="11">
    <source>
        <dbReference type="HAMAP-Rule" id="MF_02079"/>
    </source>
</evidence>
<dbReference type="HAMAP" id="MF_02079">
    <property type="entry name" value="PGT_RodA"/>
    <property type="match status" value="1"/>
</dbReference>
<sequence>MIGRMLTRPRDHFDWTLFLIISGLGVIGVVNLYSATSVTKAALSDLYIQQVYWFVGGGILATAVAVIDYRHYERFGYALYAFGIVLLLLVFVLGRDIRGSSRWIYFGSFGFQPSEFMKLFLIIALAKFLHDDPKSDGRRLPDLIIPALIAGVPTLLVLKQPDLGTALILSLIFVSICSLTRIQWKSIVTLAIGGAVLLPVLWTYVLKPYQKERITAFLDPEKNVLGSVWQAFQARVAIGNGGWGGQGFMRGTQNQFQFLPDQHSDFPFAVYAEDWGFFGGIVLVFLYAFLVLWAIRIAATAKDRFGAVLAIGVGALIFWHAFFNLGMVVGILPVVGVTLPLFSYGGSSVLTILLGIGLLMNVAMRRYAVTPSRGRFDD</sequence>
<feature type="transmembrane region" description="Helical" evidence="11">
    <location>
        <begin position="187"/>
        <end position="205"/>
    </location>
</feature>
<protein>
    <recommendedName>
        <fullName evidence="11">Peptidoglycan glycosyltransferase RodA</fullName>
        <shortName evidence="11">PGT</shortName>
        <ecNumber evidence="11">2.4.99.28</ecNumber>
    </recommendedName>
    <alternativeName>
        <fullName evidence="11">Cell elongation protein RodA</fullName>
    </alternativeName>
    <alternativeName>
        <fullName evidence="11">Cell wall polymerase</fullName>
    </alternativeName>
    <alternativeName>
        <fullName evidence="11">Peptidoglycan polymerase</fullName>
        <shortName evidence="11">PG polymerase</shortName>
    </alternativeName>
</protein>
<name>A0ABZ2JZP4_9BACT</name>
<keyword evidence="4 11" id="KW-0808">Transferase</keyword>
<gene>
    <name evidence="11 12" type="primary">rodA</name>
    <name evidence="12" type="ORF">LZC95_36560</name>
</gene>
<keyword evidence="3 11" id="KW-0328">Glycosyltransferase</keyword>
<feature type="transmembrane region" description="Helical" evidence="11">
    <location>
        <begin position="79"/>
        <end position="97"/>
    </location>
</feature>
<dbReference type="Proteomes" id="UP001379533">
    <property type="component" value="Chromosome"/>
</dbReference>
<evidence type="ECO:0000256" key="9">
    <source>
        <dbReference type="ARBA" id="ARBA00023136"/>
    </source>
</evidence>
<evidence type="ECO:0000256" key="1">
    <source>
        <dbReference type="ARBA" id="ARBA00004141"/>
    </source>
</evidence>
<evidence type="ECO:0000256" key="7">
    <source>
        <dbReference type="ARBA" id="ARBA00022984"/>
    </source>
</evidence>
<comment type="subcellular location">
    <subcellularLocation>
        <location evidence="11">Cell membrane</location>
        <topology evidence="11">Multi-pass membrane protein</topology>
    </subcellularLocation>
    <subcellularLocation>
        <location evidence="1">Membrane</location>
        <topology evidence="1">Multi-pass membrane protein</topology>
    </subcellularLocation>
</comment>
<evidence type="ECO:0000256" key="6">
    <source>
        <dbReference type="ARBA" id="ARBA00022960"/>
    </source>
</evidence>
<evidence type="ECO:0000313" key="12">
    <source>
        <dbReference type="EMBL" id="WXA91950.1"/>
    </source>
</evidence>
<dbReference type="InterPro" id="IPR001182">
    <property type="entry name" value="FtsW/RodA"/>
</dbReference>
<evidence type="ECO:0000256" key="4">
    <source>
        <dbReference type="ARBA" id="ARBA00022679"/>
    </source>
</evidence>
<dbReference type="Pfam" id="PF01098">
    <property type="entry name" value="FTSW_RODA_SPOVE"/>
    <property type="match status" value="1"/>
</dbReference>
<dbReference type="InterPro" id="IPR018365">
    <property type="entry name" value="Cell_cycle_FtsW-rel_CS"/>
</dbReference>
<dbReference type="EC" id="2.4.99.28" evidence="11"/>
<comment type="pathway">
    <text evidence="11">Cell wall biogenesis; peptidoglycan biosynthesis.</text>
</comment>
<accession>A0ABZ2JZP4</accession>
<dbReference type="PANTHER" id="PTHR30474">
    <property type="entry name" value="CELL CYCLE PROTEIN"/>
    <property type="match status" value="1"/>
</dbReference>
<reference evidence="12 13" key="1">
    <citation type="submission" date="2021-12" db="EMBL/GenBank/DDBJ databases">
        <title>Discovery of the Pendulisporaceae a myxobacterial family with distinct sporulation behavior and unique specialized metabolism.</title>
        <authorList>
            <person name="Garcia R."/>
            <person name="Popoff A."/>
            <person name="Bader C.D."/>
            <person name="Loehr J."/>
            <person name="Walesch S."/>
            <person name="Walt C."/>
            <person name="Boldt J."/>
            <person name="Bunk B."/>
            <person name="Haeckl F.J.F.P.J."/>
            <person name="Gunesch A.P."/>
            <person name="Birkelbach J."/>
            <person name="Nuebel U."/>
            <person name="Pietschmann T."/>
            <person name="Bach T."/>
            <person name="Mueller R."/>
        </authorList>
    </citation>
    <scope>NUCLEOTIDE SEQUENCE [LARGE SCALE GENOMIC DNA]</scope>
    <source>
        <strain evidence="12 13">MSr12523</strain>
    </source>
</reference>
<feature type="transmembrane region" description="Helical" evidence="11">
    <location>
        <begin position="275"/>
        <end position="295"/>
    </location>
</feature>
<evidence type="ECO:0000313" key="13">
    <source>
        <dbReference type="Proteomes" id="UP001379533"/>
    </source>
</evidence>
<keyword evidence="9 11" id="KW-0472">Membrane</keyword>
<keyword evidence="5 11" id="KW-0812">Transmembrane</keyword>
<organism evidence="12 13">
    <name type="scientific">Pendulispora brunnea</name>
    <dbReference type="NCBI Taxonomy" id="2905690"/>
    <lineage>
        <taxon>Bacteria</taxon>
        <taxon>Pseudomonadati</taxon>
        <taxon>Myxococcota</taxon>
        <taxon>Myxococcia</taxon>
        <taxon>Myxococcales</taxon>
        <taxon>Sorangiineae</taxon>
        <taxon>Pendulisporaceae</taxon>
        <taxon>Pendulispora</taxon>
    </lineage>
</organism>
<feature type="transmembrane region" description="Helical" evidence="11">
    <location>
        <begin position="163"/>
        <end position="180"/>
    </location>
</feature>
<keyword evidence="2 11" id="KW-1003">Cell membrane</keyword>
<evidence type="ECO:0000256" key="10">
    <source>
        <dbReference type="ARBA" id="ARBA00023316"/>
    </source>
</evidence>
<keyword evidence="13" id="KW-1185">Reference proteome</keyword>
<feature type="transmembrane region" description="Helical" evidence="11">
    <location>
        <begin position="46"/>
        <end position="67"/>
    </location>
</feature>
<dbReference type="PANTHER" id="PTHR30474:SF1">
    <property type="entry name" value="PEPTIDOGLYCAN GLYCOSYLTRANSFERASE MRDB"/>
    <property type="match status" value="1"/>
</dbReference>